<dbReference type="InterPro" id="IPR022564">
    <property type="entry name" value="DUF2678"/>
</dbReference>
<keyword evidence="2" id="KW-1185">Reference proteome</keyword>
<gene>
    <name evidence="1" type="primary">TMEM243</name>
</gene>
<organism evidence="1 2">
    <name type="scientific">Corvus moneduloides</name>
    <name type="common">New Caledonian crow</name>
    <dbReference type="NCBI Taxonomy" id="1196302"/>
    <lineage>
        <taxon>Eukaryota</taxon>
        <taxon>Metazoa</taxon>
        <taxon>Chordata</taxon>
        <taxon>Craniata</taxon>
        <taxon>Vertebrata</taxon>
        <taxon>Euteleostomi</taxon>
        <taxon>Archelosauria</taxon>
        <taxon>Archosauria</taxon>
        <taxon>Dinosauria</taxon>
        <taxon>Saurischia</taxon>
        <taxon>Theropoda</taxon>
        <taxon>Coelurosauria</taxon>
        <taxon>Aves</taxon>
        <taxon>Neognathae</taxon>
        <taxon>Neoaves</taxon>
        <taxon>Telluraves</taxon>
        <taxon>Australaves</taxon>
        <taxon>Passeriformes</taxon>
        <taxon>Corvoidea</taxon>
        <taxon>Corvidae</taxon>
        <taxon>Corvus</taxon>
    </lineage>
</organism>
<protein>
    <submittedName>
        <fullName evidence="1">Transmembrane protein 243</fullName>
    </submittedName>
</protein>
<reference evidence="1" key="3">
    <citation type="submission" date="2025-09" db="UniProtKB">
        <authorList>
            <consortium name="Ensembl"/>
        </authorList>
    </citation>
    <scope>IDENTIFICATION</scope>
</reference>
<dbReference type="PANTHER" id="PTHR28603:SF1">
    <property type="entry name" value="TRANSMEMBRANE PROTEIN 243"/>
    <property type="match status" value="1"/>
</dbReference>
<dbReference type="Proteomes" id="UP000694553">
    <property type="component" value="Unassembled WGS sequence"/>
</dbReference>
<dbReference type="Ensembl" id="ENSCMUT00000032866.1">
    <property type="protein sequence ID" value="ENSCMUP00000031443.1"/>
    <property type="gene ID" value="ENSCMUG00000007704.2"/>
</dbReference>
<dbReference type="Pfam" id="PF10856">
    <property type="entry name" value="DUF2678"/>
    <property type="match status" value="1"/>
</dbReference>
<reference evidence="1" key="2">
    <citation type="submission" date="2025-08" db="UniProtKB">
        <authorList>
            <consortium name="Ensembl"/>
        </authorList>
    </citation>
    <scope>IDENTIFICATION</scope>
</reference>
<dbReference type="AlphaFoldDB" id="A0A8U7M050"/>
<reference evidence="2" key="1">
    <citation type="submission" date="2019-10" db="EMBL/GenBank/DDBJ databases">
        <title>Corvus moneduloides (New Caledonian crow) genome, bCorMon1, primary haplotype.</title>
        <authorList>
            <person name="Rutz C."/>
            <person name="Fungtammasan C."/>
            <person name="Mountcastle J."/>
            <person name="Formenti G."/>
            <person name="Chow W."/>
            <person name="Howe K."/>
            <person name="Steele M.P."/>
            <person name="Fernandes J."/>
            <person name="Gilbert M.T.P."/>
            <person name="Fedrigo O."/>
            <person name="Jarvis E.D."/>
            <person name="Gemmell N."/>
        </authorList>
    </citation>
    <scope>NUCLEOTIDE SEQUENCE [LARGE SCALE GENOMIC DNA]</scope>
</reference>
<accession>A0A8U7M050</accession>
<evidence type="ECO:0000313" key="1">
    <source>
        <dbReference type="Ensembl" id="ENSCMUP00000031443.1"/>
    </source>
</evidence>
<dbReference type="PANTHER" id="PTHR28603">
    <property type="entry name" value="TRANSMEMBRANE PROTEIN 243"/>
    <property type="match status" value="1"/>
</dbReference>
<proteinExistence type="predicted"/>
<sequence length="205" mass="22701">MVHGGCREAVGTGEVPAGGTLGRSDAPTWAVCTPRPDGFTATWRVVSGNEPAWQSFHRFYSTLLSVQLYQSSFPPDLHIFLQLLRGGSQRAGRGVQSKMRALRCSSPWAEPPLTAALARVKSSSLFSSIQVTLISAFVFPQLPPKPVNVFFAFCISLCCISAGILIYWYRQGDLEPKFRNLIYYILFSIVMLCICANLYFHEVGK</sequence>
<name>A0A8U7M050_CORMO</name>
<evidence type="ECO:0000313" key="2">
    <source>
        <dbReference type="Proteomes" id="UP000694553"/>
    </source>
</evidence>